<reference evidence="4" key="2">
    <citation type="submission" date="2023-06" db="EMBL/GenBank/DDBJ databases">
        <authorList>
            <consortium name="Lawrence Berkeley National Laboratory"/>
            <person name="Mondo S.J."/>
            <person name="Hensen N."/>
            <person name="Bonometti L."/>
            <person name="Westerberg I."/>
            <person name="Brannstrom I.O."/>
            <person name="Guillou S."/>
            <person name="Cros-Aarteil S."/>
            <person name="Calhoun S."/>
            <person name="Haridas S."/>
            <person name="Kuo A."/>
            <person name="Pangilinan J."/>
            <person name="Riley R."/>
            <person name="Labutti K."/>
            <person name="Andreopoulos B."/>
            <person name="Lipzen A."/>
            <person name="Chen C."/>
            <person name="Yanf M."/>
            <person name="Daum C."/>
            <person name="Ng V."/>
            <person name="Clum A."/>
            <person name="Steindorff A."/>
            <person name="Ohm R."/>
            <person name="Martin F."/>
            <person name="Silar P."/>
            <person name="Natvig D."/>
            <person name="Lalanne C."/>
            <person name="Gautier V."/>
            <person name="Ament-Velasquez S.L."/>
            <person name="Kruys A."/>
            <person name="Hutchinson M.I."/>
            <person name="Powell A.J."/>
            <person name="Barry K."/>
            <person name="Miller A.N."/>
            <person name="Grigoriev I.V."/>
            <person name="Debuchy R."/>
            <person name="Gladieux P."/>
            <person name="Thoren M.H."/>
            <person name="Johannesson H."/>
        </authorList>
    </citation>
    <scope>NUCLEOTIDE SEQUENCE</scope>
    <source>
        <strain evidence="4">CBS 333.67</strain>
    </source>
</reference>
<dbReference type="SUPFAM" id="SSF53335">
    <property type="entry name" value="S-adenosyl-L-methionine-dependent methyltransferases"/>
    <property type="match status" value="1"/>
</dbReference>
<evidence type="ECO:0000259" key="3">
    <source>
        <dbReference type="Pfam" id="PF13847"/>
    </source>
</evidence>
<dbReference type="GO" id="GO:0016126">
    <property type="term" value="P:sterol biosynthetic process"/>
    <property type="evidence" value="ECO:0007669"/>
    <property type="project" value="TreeGrafter"/>
</dbReference>
<proteinExistence type="inferred from homology"/>
<dbReference type="Proteomes" id="UP001273166">
    <property type="component" value="Unassembled WGS sequence"/>
</dbReference>
<dbReference type="GeneID" id="87881265"/>
<dbReference type="EMBL" id="JAUDZG010000004">
    <property type="protein sequence ID" value="KAK3305177.1"/>
    <property type="molecule type" value="Genomic_DNA"/>
</dbReference>
<keyword evidence="4" id="KW-0489">Methyltransferase</keyword>
<evidence type="ECO:0000313" key="5">
    <source>
        <dbReference type="Proteomes" id="UP001273166"/>
    </source>
</evidence>
<evidence type="ECO:0000256" key="2">
    <source>
        <dbReference type="ARBA" id="ARBA00038188"/>
    </source>
</evidence>
<dbReference type="InterPro" id="IPR025714">
    <property type="entry name" value="Methyltranfer_dom"/>
</dbReference>
<comment type="caution">
    <text evidence="4">The sequence shown here is derived from an EMBL/GenBank/DDBJ whole genome shotgun (WGS) entry which is preliminary data.</text>
</comment>
<dbReference type="Gene3D" id="3.40.50.150">
    <property type="entry name" value="Vaccinia Virus protein VP39"/>
    <property type="match status" value="1"/>
</dbReference>
<dbReference type="InterPro" id="IPR029063">
    <property type="entry name" value="SAM-dependent_MTases_sf"/>
</dbReference>
<dbReference type="PANTHER" id="PTHR44068:SF1">
    <property type="entry name" value="HYPOTHETICAL LOC100005854"/>
    <property type="match status" value="1"/>
</dbReference>
<dbReference type="AlphaFoldDB" id="A0AAJ0M174"/>
<evidence type="ECO:0000313" key="4">
    <source>
        <dbReference type="EMBL" id="KAK3305177.1"/>
    </source>
</evidence>
<keyword evidence="5" id="KW-1185">Reference proteome</keyword>
<dbReference type="CDD" id="cd02440">
    <property type="entry name" value="AdoMet_MTases"/>
    <property type="match status" value="1"/>
</dbReference>
<protein>
    <submittedName>
        <fullName evidence="4">S-adenosyl-L-methionine-dependent methyltransferase</fullName>
    </submittedName>
</protein>
<name>A0AAJ0M174_9PEZI</name>
<reference evidence="4" key="1">
    <citation type="journal article" date="2023" name="Mol. Phylogenet. Evol.">
        <title>Genome-scale phylogeny and comparative genomics of the fungal order Sordariales.</title>
        <authorList>
            <person name="Hensen N."/>
            <person name="Bonometti L."/>
            <person name="Westerberg I."/>
            <person name="Brannstrom I.O."/>
            <person name="Guillou S."/>
            <person name="Cros-Aarteil S."/>
            <person name="Calhoun S."/>
            <person name="Haridas S."/>
            <person name="Kuo A."/>
            <person name="Mondo S."/>
            <person name="Pangilinan J."/>
            <person name="Riley R."/>
            <person name="LaButti K."/>
            <person name="Andreopoulos B."/>
            <person name="Lipzen A."/>
            <person name="Chen C."/>
            <person name="Yan M."/>
            <person name="Daum C."/>
            <person name="Ng V."/>
            <person name="Clum A."/>
            <person name="Steindorff A."/>
            <person name="Ohm R.A."/>
            <person name="Martin F."/>
            <person name="Silar P."/>
            <person name="Natvig D.O."/>
            <person name="Lalanne C."/>
            <person name="Gautier V."/>
            <person name="Ament-Velasquez S.L."/>
            <person name="Kruys A."/>
            <person name="Hutchinson M.I."/>
            <person name="Powell A.J."/>
            <person name="Barry K."/>
            <person name="Miller A.N."/>
            <person name="Grigoriev I.V."/>
            <person name="Debuchy R."/>
            <person name="Gladieux P."/>
            <person name="Hiltunen Thoren M."/>
            <person name="Johannesson H."/>
        </authorList>
    </citation>
    <scope>NUCLEOTIDE SEQUENCE</scope>
    <source>
        <strain evidence="4">CBS 333.67</strain>
    </source>
</reference>
<accession>A0AAJ0M174</accession>
<gene>
    <name evidence="4" type="ORF">B0T15DRAFT_190636</name>
</gene>
<organism evidence="4 5">
    <name type="scientific">Chaetomium strumarium</name>
    <dbReference type="NCBI Taxonomy" id="1170767"/>
    <lineage>
        <taxon>Eukaryota</taxon>
        <taxon>Fungi</taxon>
        <taxon>Dikarya</taxon>
        <taxon>Ascomycota</taxon>
        <taxon>Pezizomycotina</taxon>
        <taxon>Sordariomycetes</taxon>
        <taxon>Sordariomycetidae</taxon>
        <taxon>Sordariales</taxon>
        <taxon>Chaetomiaceae</taxon>
        <taxon>Chaetomium</taxon>
    </lineage>
</organism>
<feature type="domain" description="Methyltransferase" evidence="3">
    <location>
        <begin position="44"/>
        <end position="155"/>
    </location>
</feature>
<dbReference type="GO" id="GO:0032259">
    <property type="term" value="P:methylation"/>
    <property type="evidence" value="ECO:0007669"/>
    <property type="project" value="UniProtKB-KW"/>
</dbReference>
<evidence type="ECO:0000256" key="1">
    <source>
        <dbReference type="ARBA" id="ARBA00022679"/>
    </source>
</evidence>
<dbReference type="PANTHER" id="PTHR44068">
    <property type="entry name" value="ZGC:194242"/>
    <property type="match status" value="1"/>
</dbReference>
<keyword evidence="1" id="KW-0808">Transferase</keyword>
<dbReference type="InterPro" id="IPR050447">
    <property type="entry name" value="Erg6_SMT_methyltransf"/>
</dbReference>
<dbReference type="RefSeq" id="XP_062720957.1">
    <property type="nucleotide sequence ID" value="XM_062862436.1"/>
</dbReference>
<sequence length="287" mass="31632">MTTPPHNSYAPGHDASQVKHHEWRTAENSAAYLLPHLQRAVQAKPDLQLLDVGAGSGTISASLAKYLLPRGHVLATDISDSILARAKAHAEAQGLGAQNISFQKADVFHLPFADGAFDVVHAHQVLCHLSDPVDAIREMLRVTRPRGGLLALRESDMRMWCVWPEILALLKFHEVMVGTLVANGGQEKGGRQLVSWVLQAGKEVGVKRGDVEVSFGAWCYSDAGDRRAWGEAMIERLRTGQMRDKALEMSIATEEEIEGMMRGWEEWIETDDATLGIMNGEVVVRRP</sequence>
<dbReference type="GO" id="GO:0005783">
    <property type="term" value="C:endoplasmic reticulum"/>
    <property type="evidence" value="ECO:0007669"/>
    <property type="project" value="TreeGrafter"/>
</dbReference>
<dbReference type="Pfam" id="PF13847">
    <property type="entry name" value="Methyltransf_31"/>
    <property type="match status" value="1"/>
</dbReference>
<dbReference type="GO" id="GO:0003838">
    <property type="term" value="F:sterol 24-C-methyltransferase activity"/>
    <property type="evidence" value="ECO:0007669"/>
    <property type="project" value="TreeGrafter"/>
</dbReference>
<comment type="similarity">
    <text evidence="2">Belongs to the class I-like SAM-binding methyltransferase superfamily. Erg6/SMT family.</text>
</comment>